<dbReference type="Proteomes" id="UP000751190">
    <property type="component" value="Unassembled WGS sequence"/>
</dbReference>
<keyword evidence="4" id="KW-1185">Reference proteome</keyword>
<proteinExistence type="predicted"/>
<dbReference type="GO" id="GO:0015994">
    <property type="term" value="P:chlorophyll metabolic process"/>
    <property type="evidence" value="ECO:0007669"/>
    <property type="project" value="TreeGrafter"/>
</dbReference>
<comment type="caution">
    <text evidence="3">The sequence shown here is derived from an EMBL/GenBank/DDBJ whole genome shotgun (WGS) entry which is preliminary data.</text>
</comment>
<feature type="signal peptide" evidence="1">
    <location>
        <begin position="1"/>
        <end position="21"/>
    </location>
</feature>
<organism evidence="3 4">
    <name type="scientific">Diacronema lutheri</name>
    <name type="common">Unicellular marine alga</name>
    <name type="synonym">Monochrysis lutheri</name>
    <dbReference type="NCBI Taxonomy" id="2081491"/>
    <lineage>
        <taxon>Eukaryota</taxon>
        <taxon>Haptista</taxon>
        <taxon>Haptophyta</taxon>
        <taxon>Pavlovophyceae</taxon>
        <taxon>Pavlovales</taxon>
        <taxon>Pavlovaceae</taxon>
        <taxon>Diacronema</taxon>
    </lineage>
</organism>
<dbReference type="GO" id="GO:0009507">
    <property type="term" value="C:chloroplast"/>
    <property type="evidence" value="ECO:0007669"/>
    <property type="project" value="TreeGrafter"/>
</dbReference>
<sequence>MEYILSSFAILLMQFAEICRGGATLVPTMPALRPWTTHRYQWACRSTGREHMLTYATAGCGEPVVLLHGFGGSVDYWRATIPPIAAAGYKVYALDMLGFGSSDKPTDVRYSAELWAELTLDFLDEFVQRPAVLVGNSLGSLVALSAAAGCVARRASDAEGGDAGGARPVVGALALLNCAGGMNSKFVLTDPERPRWQRALSAPIFALIDWVLTTPALRDRAFRAYASESTVRSILLSVYTRKERVDDELVRAILAPAADPAAAEVFGAILTGEPGVQPRELVSRVRVPILAIWGERDTFTPLDGPTGRLFAQLARERPASVAMRVIDAGHVPHDDDPAAVLAELLPFLAAHLKPQPCKTVGLRV</sequence>
<accession>A0A8J6CCC4</accession>
<dbReference type="EMBL" id="JAGTXO010000009">
    <property type="protein sequence ID" value="KAG8465951.1"/>
    <property type="molecule type" value="Genomic_DNA"/>
</dbReference>
<dbReference type="OMA" id="CAQRTMD"/>
<evidence type="ECO:0000313" key="3">
    <source>
        <dbReference type="EMBL" id="KAG8465951.1"/>
    </source>
</evidence>
<dbReference type="InterPro" id="IPR000073">
    <property type="entry name" value="AB_hydrolase_1"/>
</dbReference>
<dbReference type="PANTHER" id="PTHR46438:SF7">
    <property type="entry name" value="ALPHA_BETA-HYDROLASES SUPERFAMILY PROTEIN"/>
    <property type="match status" value="1"/>
</dbReference>
<dbReference type="Gene3D" id="3.40.50.1820">
    <property type="entry name" value="alpha/beta hydrolase"/>
    <property type="match status" value="1"/>
</dbReference>
<evidence type="ECO:0000256" key="1">
    <source>
        <dbReference type="SAM" id="SignalP"/>
    </source>
</evidence>
<dbReference type="InterPro" id="IPR029058">
    <property type="entry name" value="AB_hydrolase_fold"/>
</dbReference>
<name>A0A8J6CCC4_DIALT</name>
<protein>
    <recommendedName>
        <fullName evidence="2">AB hydrolase-1 domain-containing protein</fullName>
    </recommendedName>
</protein>
<feature type="chain" id="PRO_5035245304" description="AB hydrolase-1 domain-containing protein" evidence="1">
    <location>
        <begin position="22"/>
        <end position="364"/>
    </location>
</feature>
<dbReference type="PANTHER" id="PTHR46438">
    <property type="entry name" value="ALPHA/BETA-HYDROLASES SUPERFAMILY PROTEIN"/>
    <property type="match status" value="1"/>
</dbReference>
<dbReference type="PRINTS" id="PR00412">
    <property type="entry name" value="EPOXHYDRLASE"/>
</dbReference>
<dbReference type="AlphaFoldDB" id="A0A8J6CCC4"/>
<dbReference type="OrthoDB" id="408373at2759"/>
<feature type="domain" description="AB hydrolase-1" evidence="2">
    <location>
        <begin position="64"/>
        <end position="342"/>
    </location>
</feature>
<gene>
    <name evidence="3" type="ORF">KFE25_005521</name>
</gene>
<keyword evidence="1" id="KW-0732">Signal</keyword>
<dbReference type="SUPFAM" id="SSF53474">
    <property type="entry name" value="alpha/beta-Hydrolases"/>
    <property type="match status" value="1"/>
</dbReference>
<evidence type="ECO:0000313" key="4">
    <source>
        <dbReference type="Proteomes" id="UP000751190"/>
    </source>
</evidence>
<dbReference type="InterPro" id="IPR000639">
    <property type="entry name" value="Epox_hydrolase-like"/>
</dbReference>
<reference evidence="3" key="1">
    <citation type="submission" date="2021-05" db="EMBL/GenBank/DDBJ databases">
        <title>The genome of the haptophyte Pavlova lutheri (Diacronema luteri, Pavlovales) - a model for lipid biosynthesis in eukaryotic algae.</title>
        <authorList>
            <person name="Hulatt C.J."/>
            <person name="Posewitz M.C."/>
        </authorList>
    </citation>
    <scope>NUCLEOTIDE SEQUENCE</scope>
    <source>
        <strain evidence="3">NIVA-4/92</strain>
    </source>
</reference>
<evidence type="ECO:0000259" key="2">
    <source>
        <dbReference type="Pfam" id="PF12697"/>
    </source>
</evidence>
<dbReference type="GO" id="GO:0047746">
    <property type="term" value="F:chlorophyllase activity"/>
    <property type="evidence" value="ECO:0007669"/>
    <property type="project" value="TreeGrafter"/>
</dbReference>
<dbReference type="PRINTS" id="PR00111">
    <property type="entry name" value="ABHYDROLASE"/>
</dbReference>
<dbReference type="Pfam" id="PF12697">
    <property type="entry name" value="Abhydrolase_6"/>
    <property type="match status" value="1"/>
</dbReference>